<organism evidence="2 3">
    <name type="scientific">Tengunoibacter tsumagoiensis</name>
    <dbReference type="NCBI Taxonomy" id="2014871"/>
    <lineage>
        <taxon>Bacteria</taxon>
        <taxon>Bacillati</taxon>
        <taxon>Chloroflexota</taxon>
        <taxon>Ktedonobacteria</taxon>
        <taxon>Ktedonobacterales</taxon>
        <taxon>Dictyobacteraceae</taxon>
        <taxon>Tengunoibacter</taxon>
    </lineage>
</organism>
<evidence type="ECO:0000256" key="1">
    <source>
        <dbReference type="SAM" id="Phobius"/>
    </source>
</evidence>
<evidence type="ECO:0000313" key="2">
    <source>
        <dbReference type="EMBL" id="GCE12012.1"/>
    </source>
</evidence>
<dbReference type="Proteomes" id="UP000287352">
    <property type="component" value="Unassembled WGS sequence"/>
</dbReference>
<gene>
    <name evidence="2" type="ORF">KTT_18710</name>
</gene>
<keyword evidence="3" id="KW-1185">Reference proteome</keyword>
<sequence>MADKGQRLEKVSKSISALLTFLVALREVYSSRGQLFTDFVGLAWLMILIAYCVLYSFKTVQFLRRRGKTGLVASH</sequence>
<dbReference type="RefSeq" id="WP_126579676.1">
    <property type="nucleotide sequence ID" value="NZ_BIFR01000001.1"/>
</dbReference>
<keyword evidence="1" id="KW-1133">Transmembrane helix</keyword>
<name>A0A401ZYW8_9CHLR</name>
<comment type="caution">
    <text evidence="2">The sequence shown here is derived from an EMBL/GenBank/DDBJ whole genome shotgun (WGS) entry which is preliminary data.</text>
</comment>
<feature type="transmembrane region" description="Helical" evidence="1">
    <location>
        <begin position="40"/>
        <end position="57"/>
    </location>
</feature>
<keyword evidence="1" id="KW-0472">Membrane</keyword>
<reference evidence="3" key="1">
    <citation type="submission" date="2018-12" db="EMBL/GenBank/DDBJ databases">
        <title>Tengunoibacter tsumagoiensis gen. nov., sp. nov., Dictyobacter kobayashii sp. nov., D. alpinus sp. nov., and D. joshuensis sp. nov. and description of Dictyobacteraceae fam. nov. within the order Ktedonobacterales isolated from Tengu-no-mugimeshi.</title>
        <authorList>
            <person name="Wang C.M."/>
            <person name="Zheng Y."/>
            <person name="Sakai Y."/>
            <person name="Toyoda A."/>
            <person name="Minakuchi Y."/>
            <person name="Abe K."/>
            <person name="Yokota A."/>
            <person name="Yabe S."/>
        </authorList>
    </citation>
    <scope>NUCLEOTIDE SEQUENCE [LARGE SCALE GENOMIC DNA]</scope>
    <source>
        <strain evidence="3">Uno3</strain>
    </source>
</reference>
<keyword evidence="1" id="KW-0812">Transmembrane</keyword>
<dbReference type="AlphaFoldDB" id="A0A401ZYW8"/>
<dbReference type="EMBL" id="BIFR01000001">
    <property type="protein sequence ID" value="GCE12012.1"/>
    <property type="molecule type" value="Genomic_DNA"/>
</dbReference>
<proteinExistence type="predicted"/>
<evidence type="ECO:0000313" key="3">
    <source>
        <dbReference type="Proteomes" id="UP000287352"/>
    </source>
</evidence>
<protein>
    <submittedName>
        <fullName evidence="2">Uncharacterized protein</fullName>
    </submittedName>
</protein>
<accession>A0A401ZYW8</accession>